<dbReference type="CDD" id="cd02440">
    <property type="entry name" value="AdoMet_MTases"/>
    <property type="match status" value="1"/>
</dbReference>
<evidence type="ECO:0000256" key="1">
    <source>
        <dbReference type="ARBA" id="ARBA00022603"/>
    </source>
</evidence>
<feature type="domain" description="S-adenosylmethionine-dependent methyltransferase" evidence="4">
    <location>
        <begin position="91"/>
        <end position="258"/>
    </location>
</feature>
<dbReference type="SUPFAM" id="SSF53335">
    <property type="entry name" value="S-adenosyl-L-methionine-dependent methyltransferases"/>
    <property type="match status" value="1"/>
</dbReference>
<dbReference type="PANTHER" id="PTHR43042:SF3">
    <property type="entry name" value="RIBOSOMAL RNA LARGE SUBUNIT METHYLTRANSFERASE YWBD-RELATED"/>
    <property type="match status" value="1"/>
</dbReference>
<dbReference type="EMBL" id="LT629973">
    <property type="protein sequence ID" value="SEH93525.1"/>
    <property type="molecule type" value="Genomic_DNA"/>
</dbReference>
<keyword evidence="1 5" id="KW-0489">Methyltransferase</keyword>
<reference evidence="6" key="1">
    <citation type="submission" date="2016-09" db="EMBL/GenBank/DDBJ databases">
        <authorList>
            <person name="Koehorst J."/>
        </authorList>
    </citation>
    <scope>NUCLEOTIDE SEQUENCE [LARGE SCALE GENOMIC DNA]</scope>
</reference>
<dbReference type="RefSeq" id="WP_067777818.1">
    <property type="nucleotide sequence ID" value="NZ_LIGX01000041.1"/>
</dbReference>
<dbReference type="GO" id="GO:0008168">
    <property type="term" value="F:methyltransferase activity"/>
    <property type="evidence" value="ECO:0007669"/>
    <property type="project" value="UniProtKB-KW"/>
</dbReference>
<dbReference type="STRING" id="1679444.PYTT_1853"/>
<dbReference type="Pfam" id="PF10672">
    <property type="entry name" value="Methyltrans_SAM"/>
    <property type="match status" value="1"/>
</dbReference>
<accession>A0A1C7P8Y2</accession>
<dbReference type="PANTHER" id="PTHR43042">
    <property type="entry name" value="SAM-DEPENDENT METHYLTRANSFERASE"/>
    <property type="match status" value="1"/>
</dbReference>
<dbReference type="KEGG" id="agl:PYTT_1853"/>
<dbReference type="AlphaFoldDB" id="A0A1C7P8Y2"/>
<proteinExistence type="predicted"/>
<keyword evidence="6" id="KW-1185">Reference proteome</keyword>
<keyword evidence="3" id="KW-0949">S-adenosyl-L-methionine</keyword>
<evidence type="ECO:0000256" key="3">
    <source>
        <dbReference type="ARBA" id="ARBA00022691"/>
    </source>
</evidence>
<sequence>MPGSLQTLIEQKRSFIPADTDAYRISDGDTWRGIFIDALGDRLLISTRDRAIPADLLAQLRSLQTPTYHKQLDKDNKQPPAHLCGPEAPLQYTIRENGILYRIDMAAGYSQGLFLDQRENRRRVLKRSRSGQKILNTFAYTGAFSVCAALGGAETTTLDLAQPCLEWARENFLLNGLDLAHHHYCKGDTLHWLDRFAKQERRFNGIILDPPTFSRDAKGRIWRVETGYVDLARKAAACLAPGGWLLCTTNCRKLGHEDFRSILRQALPGARLVSYPMPPEYTGEDYLKCIWAETAAIPL</sequence>
<evidence type="ECO:0000313" key="6">
    <source>
        <dbReference type="Proteomes" id="UP000176204"/>
    </source>
</evidence>
<dbReference type="InterPro" id="IPR019614">
    <property type="entry name" value="SAM-dep_methyl-trfase"/>
</dbReference>
<protein>
    <submittedName>
        <fullName evidence="5">S-adenosyl-l-methionine-dependent methyltransferase</fullName>
    </submittedName>
</protein>
<dbReference type="InterPro" id="IPR029063">
    <property type="entry name" value="SAM-dependent_MTases_sf"/>
</dbReference>
<evidence type="ECO:0000259" key="4">
    <source>
        <dbReference type="Pfam" id="PF10672"/>
    </source>
</evidence>
<dbReference type="OrthoDB" id="9805492at2"/>
<keyword evidence="2 5" id="KW-0808">Transferase</keyword>
<evidence type="ECO:0000256" key="2">
    <source>
        <dbReference type="ARBA" id="ARBA00022679"/>
    </source>
</evidence>
<dbReference type="Gene3D" id="3.40.50.150">
    <property type="entry name" value="Vaccinia Virus protein VP39"/>
    <property type="match status" value="1"/>
</dbReference>
<dbReference type="GO" id="GO:0032259">
    <property type="term" value="P:methylation"/>
    <property type="evidence" value="ECO:0007669"/>
    <property type="project" value="UniProtKB-KW"/>
</dbReference>
<name>A0A1C7P8Y2_9BACT</name>
<gene>
    <name evidence="5" type="ORF">PYTT_1853</name>
</gene>
<organism evidence="5 6">
    <name type="scientific">Akkermansia glycaniphila</name>
    <dbReference type="NCBI Taxonomy" id="1679444"/>
    <lineage>
        <taxon>Bacteria</taxon>
        <taxon>Pseudomonadati</taxon>
        <taxon>Verrucomicrobiota</taxon>
        <taxon>Verrucomicrobiia</taxon>
        <taxon>Verrucomicrobiales</taxon>
        <taxon>Akkermansiaceae</taxon>
        <taxon>Akkermansia</taxon>
    </lineage>
</organism>
<dbReference type="Proteomes" id="UP000176204">
    <property type="component" value="Chromosome I"/>
</dbReference>
<evidence type="ECO:0000313" key="5">
    <source>
        <dbReference type="EMBL" id="SEH93525.1"/>
    </source>
</evidence>